<comment type="caution">
    <text evidence="1">The sequence shown here is derived from an EMBL/GenBank/DDBJ whole genome shotgun (WGS) entry which is preliminary data.</text>
</comment>
<accession>A0AAE0ZRI9</accession>
<evidence type="ECO:0000313" key="2">
    <source>
        <dbReference type="Proteomes" id="UP001283361"/>
    </source>
</evidence>
<dbReference type="AlphaFoldDB" id="A0AAE0ZRI9"/>
<name>A0AAE0ZRI9_9GAST</name>
<organism evidence="1 2">
    <name type="scientific">Elysia crispata</name>
    <name type="common">lettuce slug</name>
    <dbReference type="NCBI Taxonomy" id="231223"/>
    <lineage>
        <taxon>Eukaryota</taxon>
        <taxon>Metazoa</taxon>
        <taxon>Spiralia</taxon>
        <taxon>Lophotrochozoa</taxon>
        <taxon>Mollusca</taxon>
        <taxon>Gastropoda</taxon>
        <taxon>Heterobranchia</taxon>
        <taxon>Euthyneura</taxon>
        <taxon>Panpulmonata</taxon>
        <taxon>Sacoglossa</taxon>
        <taxon>Placobranchoidea</taxon>
        <taxon>Plakobranchidae</taxon>
        <taxon>Elysia</taxon>
    </lineage>
</organism>
<gene>
    <name evidence="1" type="ORF">RRG08_065789</name>
</gene>
<keyword evidence="2" id="KW-1185">Reference proteome</keyword>
<sequence length="103" mass="11355">MSLLSILYSSENLGDVKGTHEAMTFVFMSSLSASHQAPHFSSSCSAVRSDFCCCSLAVHFNDDLLTGFHQVLCFPQVHNTSCKPGMRESRIIRTSPRISRQAV</sequence>
<reference evidence="1" key="1">
    <citation type="journal article" date="2023" name="G3 (Bethesda)">
        <title>A reference genome for the long-term kleptoplast-retaining sea slug Elysia crispata morphotype clarki.</title>
        <authorList>
            <person name="Eastman K.E."/>
            <person name="Pendleton A.L."/>
            <person name="Shaikh M.A."/>
            <person name="Suttiyut T."/>
            <person name="Ogas R."/>
            <person name="Tomko P."/>
            <person name="Gavelis G."/>
            <person name="Widhalm J.R."/>
            <person name="Wisecaver J.H."/>
        </authorList>
    </citation>
    <scope>NUCLEOTIDE SEQUENCE</scope>
    <source>
        <strain evidence="1">ECLA1</strain>
    </source>
</reference>
<proteinExistence type="predicted"/>
<dbReference type="EMBL" id="JAWDGP010003468">
    <property type="protein sequence ID" value="KAK3774130.1"/>
    <property type="molecule type" value="Genomic_DNA"/>
</dbReference>
<evidence type="ECO:0000313" key="1">
    <source>
        <dbReference type="EMBL" id="KAK3774130.1"/>
    </source>
</evidence>
<dbReference type="Proteomes" id="UP001283361">
    <property type="component" value="Unassembled WGS sequence"/>
</dbReference>
<protein>
    <submittedName>
        <fullName evidence="1">Uncharacterized protein</fullName>
    </submittedName>
</protein>